<gene>
    <name evidence="2" type="ORF">C7C45_20735</name>
</gene>
<reference evidence="2 3" key="1">
    <citation type="submission" date="2018-03" db="EMBL/GenBank/DDBJ databases">
        <title>Bioinformatic expansion and discovery of thiopeptide antibiotics.</title>
        <authorList>
            <person name="Schwalen C.J."/>
            <person name="Hudson G.A."/>
            <person name="Mitchell D.A."/>
        </authorList>
    </citation>
    <scope>NUCLEOTIDE SEQUENCE [LARGE SCALE GENOMIC DNA]</scope>
    <source>
        <strain evidence="2 3">NRRL 8041</strain>
    </source>
</reference>
<dbReference type="Proteomes" id="UP000248333">
    <property type="component" value="Unassembled WGS sequence"/>
</dbReference>
<feature type="domain" description="VOC" evidence="1">
    <location>
        <begin position="11"/>
        <end position="135"/>
    </location>
</feature>
<dbReference type="OrthoDB" id="956698at2"/>
<dbReference type="EMBL" id="PYBV01000026">
    <property type="protein sequence ID" value="PYC67764.1"/>
    <property type="molecule type" value="Genomic_DNA"/>
</dbReference>
<evidence type="ECO:0000313" key="3">
    <source>
        <dbReference type="Proteomes" id="UP000248333"/>
    </source>
</evidence>
<dbReference type="SUPFAM" id="SSF54593">
    <property type="entry name" value="Glyoxalase/Bleomycin resistance protein/Dihydroxybiphenyl dioxygenase"/>
    <property type="match status" value="1"/>
</dbReference>
<dbReference type="Pfam" id="PF18029">
    <property type="entry name" value="Glyoxalase_6"/>
    <property type="match status" value="1"/>
</dbReference>
<protein>
    <submittedName>
        <fullName evidence="2">Glyoxalase</fullName>
    </submittedName>
</protein>
<dbReference type="AlphaFoldDB" id="A0A318NFP9"/>
<dbReference type="RefSeq" id="WP_110565340.1">
    <property type="nucleotide sequence ID" value="NZ_PYBV01000026.1"/>
</dbReference>
<evidence type="ECO:0000259" key="1">
    <source>
        <dbReference type="PROSITE" id="PS51819"/>
    </source>
</evidence>
<keyword evidence="3" id="KW-1185">Reference proteome</keyword>
<dbReference type="Gene3D" id="3.10.180.10">
    <property type="entry name" value="2,3-Dihydroxybiphenyl 1,2-Dioxygenase, domain 1"/>
    <property type="match status" value="1"/>
</dbReference>
<dbReference type="InterPro" id="IPR041581">
    <property type="entry name" value="Glyoxalase_6"/>
</dbReference>
<evidence type="ECO:0000313" key="2">
    <source>
        <dbReference type="EMBL" id="PYC67764.1"/>
    </source>
</evidence>
<name>A0A318NFP9_9ACTN</name>
<sequence>MVDDSPAPVVRQLRLVVEAADHEAAVAFFRDALGLPEEAAFSGDGDARVVILEAGRATLEIANPAQKRMIDEVEVGRQVAPRIRVAFEVDDARATTARLVAAGANEIAPPTRTPWQSLNSRLDAPADLQITVFQELRTPDELAGSDGAHPGRDTEA</sequence>
<comment type="caution">
    <text evidence="2">The sequence shown here is derived from an EMBL/GenBank/DDBJ whole genome shotgun (WGS) entry which is preliminary data.</text>
</comment>
<dbReference type="InterPro" id="IPR029068">
    <property type="entry name" value="Glyas_Bleomycin-R_OHBP_Dase"/>
</dbReference>
<dbReference type="InterPro" id="IPR037523">
    <property type="entry name" value="VOC_core"/>
</dbReference>
<organism evidence="2 3">
    <name type="scientific">Micromonospora arborensis</name>
    <dbReference type="NCBI Taxonomy" id="2116518"/>
    <lineage>
        <taxon>Bacteria</taxon>
        <taxon>Bacillati</taxon>
        <taxon>Actinomycetota</taxon>
        <taxon>Actinomycetes</taxon>
        <taxon>Micromonosporales</taxon>
        <taxon>Micromonosporaceae</taxon>
        <taxon>Micromonospora</taxon>
    </lineage>
</organism>
<accession>A0A318NFP9</accession>
<proteinExistence type="predicted"/>
<dbReference type="PROSITE" id="PS51819">
    <property type="entry name" value="VOC"/>
    <property type="match status" value="1"/>
</dbReference>